<name>A0A3S0ZZW2_ELYCH</name>
<gene>
    <name evidence="2" type="ORF">EGW08_001379</name>
</gene>
<evidence type="ECO:0000313" key="3">
    <source>
        <dbReference type="Proteomes" id="UP000271974"/>
    </source>
</evidence>
<dbReference type="AlphaFoldDB" id="A0A3S0ZZW2"/>
<evidence type="ECO:0000256" key="1">
    <source>
        <dbReference type="SAM" id="MobiDB-lite"/>
    </source>
</evidence>
<feature type="non-terminal residue" evidence="2">
    <location>
        <position position="173"/>
    </location>
</feature>
<protein>
    <submittedName>
        <fullName evidence="2">Uncharacterized protein</fullName>
    </submittedName>
</protein>
<proteinExistence type="predicted"/>
<accession>A0A3S0ZZW2</accession>
<feature type="non-terminal residue" evidence="2">
    <location>
        <position position="1"/>
    </location>
</feature>
<keyword evidence="3" id="KW-1185">Reference proteome</keyword>
<evidence type="ECO:0000313" key="2">
    <source>
        <dbReference type="EMBL" id="RUS90872.1"/>
    </source>
</evidence>
<reference evidence="2 3" key="1">
    <citation type="submission" date="2019-01" db="EMBL/GenBank/DDBJ databases">
        <title>A draft genome assembly of the solar-powered sea slug Elysia chlorotica.</title>
        <authorList>
            <person name="Cai H."/>
            <person name="Li Q."/>
            <person name="Fang X."/>
            <person name="Li J."/>
            <person name="Curtis N.E."/>
            <person name="Altenburger A."/>
            <person name="Shibata T."/>
            <person name="Feng M."/>
            <person name="Maeda T."/>
            <person name="Schwartz J.A."/>
            <person name="Shigenobu S."/>
            <person name="Lundholm N."/>
            <person name="Nishiyama T."/>
            <person name="Yang H."/>
            <person name="Hasebe M."/>
            <person name="Li S."/>
            <person name="Pierce S.K."/>
            <person name="Wang J."/>
        </authorList>
    </citation>
    <scope>NUCLEOTIDE SEQUENCE [LARGE SCALE GENOMIC DNA]</scope>
    <source>
        <strain evidence="2">EC2010</strain>
        <tissue evidence="2">Whole organism of an adult</tissue>
    </source>
</reference>
<sequence length="173" mass="19460">NSAVDSGEKSVGRELEDSELDEKARAQIEDIKRRLEEEREQRRAKPRAAHRLTAFSSGDVTRLIKYTWMSREDRLALEKEAGADIRDPLYLNTFFPDERPVRFHKTTLPTVRNSTQKSRPWTVSERTINARAAAALKKSAASPVKSAGTYKSNTFPVTGVLRAATRSCGNLAR</sequence>
<comment type="caution">
    <text evidence="2">The sequence shown here is derived from an EMBL/GenBank/DDBJ whole genome shotgun (WGS) entry which is preliminary data.</text>
</comment>
<feature type="region of interest" description="Disordered" evidence="1">
    <location>
        <begin position="1"/>
        <end position="24"/>
    </location>
</feature>
<organism evidence="2 3">
    <name type="scientific">Elysia chlorotica</name>
    <name type="common">Eastern emerald elysia</name>
    <name type="synonym">Sea slug</name>
    <dbReference type="NCBI Taxonomy" id="188477"/>
    <lineage>
        <taxon>Eukaryota</taxon>
        <taxon>Metazoa</taxon>
        <taxon>Spiralia</taxon>
        <taxon>Lophotrochozoa</taxon>
        <taxon>Mollusca</taxon>
        <taxon>Gastropoda</taxon>
        <taxon>Heterobranchia</taxon>
        <taxon>Euthyneura</taxon>
        <taxon>Panpulmonata</taxon>
        <taxon>Sacoglossa</taxon>
        <taxon>Placobranchoidea</taxon>
        <taxon>Plakobranchidae</taxon>
        <taxon>Elysia</taxon>
    </lineage>
</organism>
<dbReference type="EMBL" id="RQTK01000023">
    <property type="protein sequence ID" value="RUS90872.1"/>
    <property type="molecule type" value="Genomic_DNA"/>
</dbReference>
<dbReference type="OrthoDB" id="6162695at2759"/>
<dbReference type="Proteomes" id="UP000271974">
    <property type="component" value="Unassembled WGS sequence"/>
</dbReference>